<dbReference type="NCBIfam" id="NF002332">
    <property type="entry name" value="PRK01293.1"/>
    <property type="match status" value="1"/>
</dbReference>
<gene>
    <name evidence="3" type="ORF">EC501_13355</name>
</gene>
<organism evidence="3 4">
    <name type="scientific">Lysinibacillus halotolerans</name>
    <dbReference type="NCBI Taxonomy" id="1368476"/>
    <lineage>
        <taxon>Bacteria</taxon>
        <taxon>Bacillati</taxon>
        <taxon>Bacillota</taxon>
        <taxon>Bacilli</taxon>
        <taxon>Bacillales</taxon>
        <taxon>Bacillaceae</taxon>
        <taxon>Lysinibacillus</taxon>
    </lineage>
</organism>
<dbReference type="RefSeq" id="WP_122972803.1">
    <property type="nucleotide sequence ID" value="NZ_RHLQ01000036.1"/>
</dbReference>
<feature type="domain" description="Phosphoribosyl-dephospho-CoA transferase MdcG N-terminal" evidence="2">
    <location>
        <begin position="5"/>
        <end position="77"/>
    </location>
</feature>
<dbReference type="AlphaFoldDB" id="A0A3M8H634"/>
<dbReference type="Pfam" id="PF20866">
    <property type="entry name" value="MdcG_N"/>
    <property type="match status" value="1"/>
</dbReference>
<feature type="domain" description="Phosphoribosyl-dephospho-CoA transferase MdcG C-terminal" evidence="1">
    <location>
        <begin position="94"/>
        <end position="198"/>
    </location>
</feature>
<dbReference type="Pfam" id="PF10620">
    <property type="entry name" value="MdcG"/>
    <property type="match status" value="1"/>
</dbReference>
<dbReference type="Proteomes" id="UP000279909">
    <property type="component" value="Unassembled WGS sequence"/>
</dbReference>
<proteinExistence type="predicted"/>
<accession>A0A3M8H634</accession>
<keyword evidence="4" id="KW-1185">Reference proteome</keyword>
<dbReference type="EMBL" id="RHLQ01000036">
    <property type="protein sequence ID" value="RNC97875.1"/>
    <property type="molecule type" value="Genomic_DNA"/>
</dbReference>
<protein>
    <submittedName>
        <fullName evidence="3">Malonate decarboxylase holo-ACP synthase</fullName>
    </submittedName>
</protein>
<comment type="caution">
    <text evidence="3">The sequence shown here is derived from an EMBL/GenBank/DDBJ whole genome shotgun (WGS) entry which is preliminary data.</text>
</comment>
<evidence type="ECO:0000313" key="4">
    <source>
        <dbReference type="Proteomes" id="UP000279909"/>
    </source>
</evidence>
<name>A0A3M8H634_9BACI</name>
<dbReference type="InterPro" id="IPR049180">
    <property type="entry name" value="MdcG_C"/>
</dbReference>
<reference evidence="3 4" key="1">
    <citation type="journal article" date="2014" name="Int. J. Syst. Evol. Microbiol.">
        <title>Lysinibacillus halotolerans sp. nov., isolated from saline-alkaline soil.</title>
        <authorList>
            <person name="Kong D."/>
            <person name="Wang Y."/>
            <person name="Zhao B."/>
            <person name="Li Y."/>
            <person name="Song J."/>
            <person name="Zhai Y."/>
            <person name="Zhang C."/>
            <person name="Wang H."/>
            <person name="Chen X."/>
            <person name="Zhao B."/>
            <person name="Ruan Z."/>
        </authorList>
    </citation>
    <scope>NUCLEOTIDE SEQUENCE [LARGE SCALE GENOMIC DNA]</scope>
    <source>
        <strain evidence="3 4">MCCC 1A12703</strain>
    </source>
</reference>
<evidence type="ECO:0000259" key="2">
    <source>
        <dbReference type="Pfam" id="PF20866"/>
    </source>
</evidence>
<dbReference type="OrthoDB" id="1275217at2"/>
<evidence type="ECO:0000259" key="1">
    <source>
        <dbReference type="Pfam" id="PF10620"/>
    </source>
</evidence>
<sequence length="209" mass="23726">MEVKVHDIVKFNNLDQLEPISVIPEWVYDAQSAANYGVVRRMPVSNQLIPIGLRGNSREQRFGTFIHENHVVEVITPNSLVNRIDRFNNKFYYPILNEIRDQFQKFDLIWGPTGSIGFEIATSINVTTGKSDIDLSIYVDSIEESLLEEVGKCLNGFSKPIDVQVEVPNIGAFLLKDYLSNKDQGFIVRTAFGPHLCRIKDSKIKILQA</sequence>
<dbReference type="InterPro" id="IPR048903">
    <property type="entry name" value="MdcG_N"/>
</dbReference>
<evidence type="ECO:0000313" key="3">
    <source>
        <dbReference type="EMBL" id="RNC97875.1"/>
    </source>
</evidence>